<dbReference type="EMBL" id="JAMSHJ010000005">
    <property type="protein sequence ID" value="KAI5413394.1"/>
    <property type="molecule type" value="Genomic_DNA"/>
</dbReference>
<keyword evidence="1" id="KW-1133">Transmembrane helix</keyword>
<reference evidence="2 3" key="1">
    <citation type="journal article" date="2022" name="Nat. Genet.">
        <title>Improved pea reference genome and pan-genome highlight genomic features and evolutionary characteristics.</title>
        <authorList>
            <person name="Yang T."/>
            <person name="Liu R."/>
            <person name="Luo Y."/>
            <person name="Hu S."/>
            <person name="Wang D."/>
            <person name="Wang C."/>
            <person name="Pandey M.K."/>
            <person name="Ge S."/>
            <person name="Xu Q."/>
            <person name="Li N."/>
            <person name="Li G."/>
            <person name="Huang Y."/>
            <person name="Saxena R.K."/>
            <person name="Ji Y."/>
            <person name="Li M."/>
            <person name="Yan X."/>
            <person name="He Y."/>
            <person name="Liu Y."/>
            <person name="Wang X."/>
            <person name="Xiang C."/>
            <person name="Varshney R.K."/>
            <person name="Ding H."/>
            <person name="Gao S."/>
            <person name="Zong X."/>
        </authorList>
    </citation>
    <scope>NUCLEOTIDE SEQUENCE [LARGE SCALE GENOMIC DNA]</scope>
    <source>
        <strain evidence="2 3">cv. Zhongwan 6</strain>
    </source>
</reference>
<evidence type="ECO:0000313" key="3">
    <source>
        <dbReference type="Proteomes" id="UP001058974"/>
    </source>
</evidence>
<accession>A0A9D5ANG0</accession>
<gene>
    <name evidence="2" type="ORF">KIW84_057831</name>
</gene>
<feature type="transmembrane region" description="Helical" evidence="1">
    <location>
        <begin position="91"/>
        <end position="113"/>
    </location>
</feature>
<organism evidence="2 3">
    <name type="scientific">Pisum sativum</name>
    <name type="common">Garden pea</name>
    <name type="synonym">Lathyrus oleraceus</name>
    <dbReference type="NCBI Taxonomy" id="3888"/>
    <lineage>
        <taxon>Eukaryota</taxon>
        <taxon>Viridiplantae</taxon>
        <taxon>Streptophyta</taxon>
        <taxon>Embryophyta</taxon>
        <taxon>Tracheophyta</taxon>
        <taxon>Spermatophyta</taxon>
        <taxon>Magnoliopsida</taxon>
        <taxon>eudicotyledons</taxon>
        <taxon>Gunneridae</taxon>
        <taxon>Pentapetalae</taxon>
        <taxon>rosids</taxon>
        <taxon>fabids</taxon>
        <taxon>Fabales</taxon>
        <taxon>Fabaceae</taxon>
        <taxon>Papilionoideae</taxon>
        <taxon>50 kb inversion clade</taxon>
        <taxon>NPAAA clade</taxon>
        <taxon>Hologalegina</taxon>
        <taxon>IRL clade</taxon>
        <taxon>Fabeae</taxon>
        <taxon>Lathyrus</taxon>
    </lineage>
</organism>
<name>A0A9D5ANG0_PEA</name>
<dbReference type="PANTHER" id="PTHR34658">
    <property type="entry name" value="OS01G0151800 PROTEIN"/>
    <property type="match status" value="1"/>
</dbReference>
<proteinExistence type="predicted"/>
<dbReference type="OrthoDB" id="1921102at2759"/>
<feature type="transmembrane region" description="Helical" evidence="1">
    <location>
        <begin position="21"/>
        <end position="47"/>
    </location>
</feature>
<sequence>MSRLICFHSIFQRVGSTLPYATTWTVLLIVTAVLASLAPGVAFMFAVSQFSSSFSSKPCQHHEFVRIPFDSPTEMVCLPEHAVVSTSQFDFFLPTLFAALVVSASTFLLRSVLSP</sequence>
<comment type="caution">
    <text evidence="2">The sequence shown here is derived from an EMBL/GenBank/DDBJ whole genome shotgun (WGS) entry which is preliminary data.</text>
</comment>
<keyword evidence="3" id="KW-1185">Reference proteome</keyword>
<dbReference type="Proteomes" id="UP001058974">
    <property type="component" value="Chromosome 5"/>
</dbReference>
<evidence type="ECO:0008006" key="4">
    <source>
        <dbReference type="Google" id="ProtNLM"/>
    </source>
</evidence>
<evidence type="ECO:0000313" key="2">
    <source>
        <dbReference type="EMBL" id="KAI5413394.1"/>
    </source>
</evidence>
<dbReference type="Gramene" id="PSAT_LOCUS19507_t1">
    <property type="protein sequence ID" value="CAL5200180.1"/>
    <property type="gene ID" value="PSAT_LOCUS19507"/>
</dbReference>
<protein>
    <recommendedName>
        <fullName evidence="4">Transmembrane protein</fullName>
    </recommendedName>
</protein>
<dbReference type="PANTHER" id="PTHR34658:SF5">
    <property type="entry name" value="PROTEIN, PUTATIVE-RELATED"/>
    <property type="match status" value="1"/>
</dbReference>
<dbReference type="AlphaFoldDB" id="A0A9D5ANG0"/>
<keyword evidence="1" id="KW-0812">Transmembrane</keyword>
<evidence type="ECO:0000256" key="1">
    <source>
        <dbReference type="SAM" id="Phobius"/>
    </source>
</evidence>
<keyword evidence="1" id="KW-0472">Membrane</keyword>
<dbReference type="Gramene" id="Psat05G0783100-T1">
    <property type="protein sequence ID" value="KAI5413394.1"/>
    <property type="gene ID" value="KIW84_057831"/>
</dbReference>